<dbReference type="Proteomes" id="UP001229346">
    <property type="component" value="Unassembled WGS sequence"/>
</dbReference>
<evidence type="ECO:0000313" key="1">
    <source>
        <dbReference type="EMBL" id="MDQ0112027.1"/>
    </source>
</evidence>
<gene>
    <name evidence="1" type="ORF">J2T15_001462</name>
</gene>
<accession>A0ABT9TXF7</accession>
<name>A0ABT9TXF7_PAEHA</name>
<proteinExistence type="predicted"/>
<protein>
    <submittedName>
        <fullName evidence="1">Uncharacterized protein</fullName>
    </submittedName>
</protein>
<organism evidence="1 2">
    <name type="scientific">Paenibacillus harenae</name>
    <dbReference type="NCBI Taxonomy" id="306543"/>
    <lineage>
        <taxon>Bacteria</taxon>
        <taxon>Bacillati</taxon>
        <taxon>Bacillota</taxon>
        <taxon>Bacilli</taxon>
        <taxon>Bacillales</taxon>
        <taxon>Paenibacillaceae</taxon>
        <taxon>Paenibacillus</taxon>
    </lineage>
</organism>
<keyword evidence="2" id="KW-1185">Reference proteome</keyword>
<sequence>MRMTRSGYARENMLSWQPEMLTDILVYVASVTAPSMSKYVCNRSYHFYFGCSDIPLEK</sequence>
<reference evidence="1 2" key="1">
    <citation type="submission" date="2023-07" db="EMBL/GenBank/DDBJ databases">
        <title>Sorghum-associated microbial communities from plants grown in Nebraska, USA.</title>
        <authorList>
            <person name="Schachtman D."/>
        </authorList>
    </citation>
    <scope>NUCLEOTIDE SEQUENCE [LARGE SCALE GENOMIC DNA]</scope>
    <source>
        <strain evidence="1 2">CC482</strain>
    </source>
</reference>
<comment type="caution">
    <text evidence="1">The sequence shown here is derived from an EMBL/GenBank/DDBJ whole genome shotgun (WGS) entry which is preliminary data.</text>
</comment>
<dbReference type="EMBL" id="JAUSSU010000003">
    <property type="protein sequence ID" value="MDQ0112027.1"/>
    <property type="molecule type" value="Genomic_DNA"/>
</dbReference>
<evidence type="ECO:0000313" key="2">
    <source>
        <dbReference type="Proteomes" id="UP001229346"/>
    </source>
</evidence>